<dbReference type="SUPFAM" id="SSF53383">
    <property type="entry name" value="PLP-dependent transferases"/>
    <property type="match status" value="1"/>
</dbReference>
<sequence>MNRYFDYAATSPVDPEALEAYVHASTYYYGNAGSLHDAGTKASSLLEHCRNRLADLLQAESRGIAFTSGGTESNELGLSALMSAGEGNHLIICGGEHSSIHNIAERMKNRGVRVTKTPLLPNGQVDLDHLEKDLCNDTAVVALQHVNGEIGSIQPVEEAVRMAGKYGALIHCDCVQSFGKISLADLGSTVDSLAVSSHKVYGPKGVGAVYIRPELSFQPLTPNVNHENGVRPGTVDVPAVAAFVTAAEKAVTHLDTRAAYTQQLKAVFFEQLTAQGWQLVGDTRHQSVPIAGLMLQGWEGQWMMLEGSRKGYFFSTGTACRVNSQKPSYTLSAMGIGKEAAKSFIRISFSHEHSETDVLDLAHHLNPYLQQRVD</sequence>
<name>A0A845E6M1_9BACI</name>
<dbReference type="Gene3D" id="3.90.1150.10">
    <property type="entry name" value="Aspartate Aminotransferase, domain 1"/>
    <property type="match status" value="1"/>
</dbReference>
<dbReference type="InterPro" id="IPR015421">
    <property type="entry name" value="PyrdxlP-dep_Trfase_major"/>
</dbReference>
<dbReference type="PANTHER" id="PTHR11601:SF36">
    <property type="entry name" value="CYSTEINE DESULFURASE NIFS-RELATED"/>
    <property type="match status" value="1"/>
</dbReference>
<reference evidence="4 5" key="1">
    <citation type="submission" date="2019-11" db="EMBL/GenBank/DDBJ databases">
        <title>Genome sequences of 17 halophilic strains isolated from different environments.</title>
        <authorList>
            <person name="Furrow R.E."/>
        </authorList>
    </citation>
    <scope>NUCLEOTIDE SEQUENCE [LARGE SCALE GENOMIC DNA]</scope>
    <source>
        <strain evidence="4 5">22511_23_Filter</strain>
    </source>
</reference>
<dbReference type="Proteomes" id="UP000460949">
    <property type="component" value="Unassembled WGS sequence"/>
</dbReference>
<evidence type="ECO:0000313" key="4">
    <source>
        <dbReference type="EMBL" id="MYL21807.1"/>
    </source>
</evidence>
<dbReference type="InterPro" id="IPR016454">
    <property type="entry name" value="Cysteine_dSase"/>
</dbReference>
<accession>A0A845E6M1</accession>
<dbReference type="PIRSF" id="PIRSF005572">
    <property type="entry name" value="NifS"/>
    <property type="match status" value="1"/>
</dbReference>
<dbReference type="GO" id="GO:0008483">
    <property type="term" value="F:transaminase activity"/>
    <property type="evidence" value="ECO:0007669"/>
    <property type="project" value="UniProtKB-KW"/>
</dbReference>
<protein>
    <submittedName>
        <fullName evidence="4">Aminotransferase class V-fold PLP-dependent enzyme</fullName>
    </submittedName>
</protein>
<dbReference type="InterPro" id="IPR000192">
    <property type="entry name" value="Aminotrans_V_dom"/>
</dbReference>
<dbReference type="RefSeq" id="WP_160839745.1">
    <property type="nucleotide sequence ID" value="NZ_WMET01000007.1"/>
</dbReference>
<dbReference type="InterPro" id="IPR015422">
    <property type="entry name" value="PyrdxlP-dep_Trfase_small"/>
</dbReference>
<dbReference type="AlphaFoldDB" id="A0A845E6M1"/>
<evidence type="ECO:0000256" key="1">
    <source>
        <dbReference type="ARBA" id="ARBA00001933"/>
    </source>
</evidence>
<keyword evidence="2" id="KW-0663">Pyridoxal phosphate</keyword>
<evidence type="ECO:0000259" key="3">
    <source>
        <dbReference type="Pfam" id="PF00266"/>
    </source>
</evidence>
<dbReference type="Pfam" id="PF00266">
    <property type="entry name" value="Aminotran_5"/>
    <property type="match status" value="1"/>
</dbReference>
<keyword evidence="4" id="KW-0032">Aminotransferase</keyword>
<organism evidence="4 5">
    <name type="scientific">Halobacillus litoralis</name>
    <dbReference type="NCBI Taxonomy" id="45668"/>
    <lineage>
        <taxon>Bacteria</taxon>
        <taxon>Bacillati</taxon>
        <taxon>Bacillota</taxon>
        <taxon>Bacilli</taxon>
        <taxon>Bacillales</taxon>
        <taxon>Bacillaceae</taxon>
        <taxon>Halobacillus</taxon>
    </lineage>
</organism>
<dbReference type="InterPro" id="IPR015424">
    <property type="entry name" value="PyrdxlP-dep_Trfase"/>
</dbReference>
<dbReference type="Gene3D" id="3.40.640.10">
    <property type="entry name" value="Type I PLP-dependent aspartate aminotransferase-like (Major domain)"/>
    <property type="match status" value="1"/>
</dbReference>
<feature type="domain" description="Aminotransferase class V" evidence="3">
    <location>
        <begin position="4"/>
        <end position="359"/>
    </location>
</feature>
<proteinExistence type="predicted"/>
<dbReference type="NCBIfam" id="NF002806">
    <property type="entry name" value="PRK02948.1"/>
    <property type="match status" value="1"/>
</dbReference>
<dbReference type="Gene3D" id="1.10.260.50">
    <property type="match status" value="1"/>
</dbReference>
<evidence type="ECO:0000256" key="2">
    <source>
        <dbReference type="ARBA" id="ARBA00022898"/>
    </source>
</evidence>
<keyword evidence="4" id="KW-0808">Transferase</keyword>
<dbReference type="PANTHER" id="PTHR11601">
    <property type="entry name" value="CYSTEINE DESULFURYLASE FAMILY MEMBER"/>
    <property type="match status" value="1"/>
</dbReference>
<comment type="cofactor">
    <cofactor evidence="1">
        <name>pyridoxal 5'-phosphate</name>
        <dbReference type="ChEBI" id="CHEBI:597326"/>
    </cofactor>
</comment>
<dbReference type="EMBL" id="WMET01000007">
    <property type="protein sequence ID" value="MYL21807.1"/>
    <property type="molecule type" value="Genomic_DNA"/>
</dbReference>
<evidence type="ECO:0000313" key="5">
    <source>
        <dbReference type="Proteomes" id="UP000460949"/>
    </source>
</evidence>
<gene>
    <name evidence="4" type="ORF">GLW04_18120</name>
</gene>
<comment type="caution">
    <text evidence="4">The sequence shown here is derived from an EMBL/GenBank/DDBJ whole genome shotgun (WGS) entry which is preliminary data.</text>
</comment>